<evidence type="ECO:0000313" key="6">
    <source>
        <dbReference type="EMBL" id="KAJ3177469.1"/>
    </source>
</evidence>
<sequence>MGALTEVRISNAELERHNSLKSRPYVAIRGSVYDITDFVDRHPGGRDIMLLSAGRDVTQVYETYHDIAKTEKVLRKYRIGVLTDSVLPTFPAPSEFQTTLRKRVADHFKNTGQDPKFHAFHLIHYAAVAITTVASYYAQFWLPAVRDSLVLSTLAAVILGVTCAQSCFSIVHDASHASFTHNPWLWTLFGAWHDFMNGASHVAWFYQHVLGHHPYTNLQDADPDVATSDKHFRRIRPHQKWFPFYLQQHIYAPLMYSFYGLKSRWDDVSNIYITKSRGAIKINPLQPHQHALFWGGKAFFFLHRIVIPAFYVSLPRVLFLFMVADIATSLVLALVFQANHVVEHVSWPQPDAQTKIVPVDWMEMQIVTAQDYSHDRFWPTKLTGGLNYQVVHHAFPQICQWWYIELGPLVKDTCREFGVTYHLRDSFYEAIKDHIDLLWMLGRKEGGTVVTGGAAGGKAGVWHGDQMKGDLKEE</sequence>
<proteinExistence type="predicted"/>
<dbReference type="PANTHER" id="PTHR19353:SF19">
    <property type="entry name" value="DELTA(5) FATTY ACID DESATURASE C-RELATED"/>
    <property type="match status" value="1"/>
</dbReference>
<dbReference type="GO" id="GO:0042759">
    <property type="term" value="P:long-chain fatty acid biosynthetic process"/>
    <property type="evidence" value="ECO:0007669"/>
    <property type="project" value="UniProtKB-ARBA"/>
</dbReference>
<protein>
    <recommendedName>
        <fullName evidence="5">Cytochrome b5 heme-binding domain-containing protein</fullName>
    </recommendedName>
</protein>
<dbReference type="PANTHER" id="PTHR19353">
    <property type="entry name" value="FATTY ACID DESATURASE 2"/>
    <property type="match status" value="1"/>
</dbReference>
<organism evidence="6 7">
    <name type="scientific">Geranomyces variabilis</name>
    <dbReference type="NCBI Taxonomy" id="109894"/>
    <lineage>
        <taxon>Eukaryota</taxon>
        <taxon>Fungi</taxon>
        <taxon>Fungi incertae sedis</taxon>
        <taxon>Chytridiomycota</taxon>
        <taxon>Chytridiomycota incertae sedis</taxon>
        <taxon>Chytridiomycetes</taxon>
        <taxon>Spizellomycetales</taxon>
        <taxon>Powellomycetaceae</taxon>
        <taxon>Geranomyces</taxon>
    </lineage>
</organism>
<dbReference type="GO" id="GO:0016020">
    <property type="term" value="C:membrane"/>
    <property type="evidence" value="ECO:0007669"/>
    <property type="project" value="TreeGrafter"/>
</dbReference>
<dbReference type="InterPro" id="IPR001199">
    <property type="entry name" value="Cyt_B5-like_heme/steroid-bd"/>
</dbReference>
<evidence type="ECO:0000256" key="3">
    <source>
        <dbReference type="ARBA" id="ARBA00023004"/>
    </source>
</evidence>
<comment type="caution">
    <text evidence="6">The sequence shown here is derived from an EMBL/GenBank/DDBJ whole genome shotgun (WGS) entry which is preliminary data.</text>
</comment>
<dbReference type="Gene3D" id="3.10.120.10">
    <property type="entry name" value="Cytochrome b5-like heme/steroid binding domain"/>
    <property type="match status" value="1"/>
</dbReference>
<evidence type="ECO:0000259" key="5">
    <source>
        <dbReference type="PROSITE" id="PS50255"/>
    </source>
</evidence>
<dbReference type="GO" id="GO:0006636">
    <property type="term" value="P:unsaturated fatty acid biosynthetic process"/>
    <property type="evidence" value="ECO:0007669"/>
    <property type="project" value="UniProtKB-ARBA"/>
</dbReference>
<reference evidence="6" key="1">
    <citation type="submission" date="2020-05" db="EMBL/GenBank/DDBJ databases">
        <title>Phylogenomic resolution of chytrid fungi.</title>
        <authorList>
            <person name="Stajich J.E."/>
            <person name="Amses K."/>
            <person name="Simmons R."/>
            <person name="Seto K."/>
            <person name="Myers J."/>
            <person name="Bonds A."/>
            <person name="Quandt C.A."/>
            <person name="Barry K."/>
            <person name="Liu P."/>
            <person name="Grigoriev I."/>
            <person name="Longcore J.E."/>
            <person name="James T.Y."/>
        </authorList>
    </citation>
    <scope>NUCLEOTIDE SEQUENCE</scope>
    <source>
        <strain evidence="6">JEL0379</strain>
    </source>
</reference>
<accession>A0AAD5TNV4</accession>
<feature type="transmembrane region" description="Helical" evidence="4">
    <location>
        <begin position="148"/>
        <end position="171"/>
    </location>
</feature>
<evidence type="ECO:0000256" key="1">
    <source>
        <dbReference type="ARBA" id="ARBA00022617"/>
    </source>
</evidence>
<dbReference type="InterPro" id="IPR005804">
    <property type="entry name" value="FA_desaturase_dom"/>
</dbReference>
<dbReference type="AlphaFoldDB" id="A0AAD5TNV4"/>
<dbReference type="Pfam" id="PF00173">
    <property type="entry name" value="Cyt-b5"/>
    <property type="match status" value="1"/>
</dbReference>
<dbReference type="GO" id="GO:0020037">
    <property type="term" value="F:heme binding"/>
    <property type="evidence" value="ECO:0007669"/>
    <property type="project" value="InterPro"/>
</dbReference>
<dbReference type="FunFam" id="3.10.120.10:FF:000007">
    <property type="entry name" value="Sulfite oxidase, mitochondrial"/>
    <property type="match status" value="1"/>
</dbReference>
<keyword evidence="4" id="KW-0812">Transmembrane</keyword>
<keyword evidence="1" id="KW-0349">Heme</keyword>
<dbReference type="PROSITE" id="PS50255">
    <property type="entry name" value="CYTOCHROME_B5_2"/>
    <property type="match status" value="1"/>
</dbReference>
<keyword evidence="7" id="KW-1185">Reference proteome</keyword>
<evidence type="ECO:0000313" key="7">
    <source>
        <dbReference type="Proteomes" id="UP001212152"/>
    </source>
</evidence>
<dbReference type="InterPro" id="IPR018506">
    <property type="entry name" value="Cyt_B5_heme-BS"/>
</dbReference>
<feature type="transmembrane region" description="Helical" evidence="4">
    <location>
        <begin position="317"/>
        <end position="336"/>
    </location>
</feature>
<dbReference type="PROSITE" id="PS00191">
    <property type="entry name" value="CYTOCHROME_B5_1"/>
    <property type="match status" value="1"/>
</dbReference>
<feature type="domain" description="Cytochrome b5 heme-binding" evidence="5">
    <location>
        <begin position="6"/>
        <end position="83"/>
    </location>
</feature>
<dbReference type="InterPro" id="IPR012171">
    <property type="entry name" value="Fatty_acid_desaturase"/>
</dbReference>
<dbReference type="GO" id="GO:0016717">
    <property type="term" value="F:oxidoreductase activity, acting on paired donors, with oxidation of a pair of donors resulting in the reduction of molecular oxygen to two molecules of water"/>
    <property type="evidence" value="ECO:0007669"/>
    <property type="project" value="UniProtKB-ARBA"/>
</dbReference>
<name>A0AAD5TNV4_9FUNG</name>
<dbReference type="Pfam" id="PF00487">
    <property type="entry name" value="FA_desaturase"/>
    <property type="match status" value="1"/>
</dbReference>
<dbReference type="PRINTS" id="PR00363">
    <property type="entry name" value="CYTOCHROMEB5"/>
</dbReference>
<keyword evidence="4" id="KW-0472">Membrane</keyword>
<evidence type="ECO:0000256" key="2">
    <source>
        <dbReference type="ARBA" id="ARBA00022723"/>
    </source>
</evidence>
<dbReference type="EMBL" id="JADGJQ010000033">
    <property type="protein sequence ID" value="KAJ3177469.1"/>
    <property type="molecule type" value="Genomic_DNA"/>
</dbReference>
<dbReference type="InterPro" id="IPR036400">
    <property type="entry name" value="Cyt_B5-like_heme/steroid_sf"/>
</dbReference>
<evidence type="ECO:0000256" key="4">
    <source>
        <dbReference type="SAM" id="Phobius"/>
    </source>
</evidence>
<dbReference type="SMART" id="SM01117">
    <property type="entry name" value="Cyt-b5"/>
    <property type="match status" value="1"/>
</dbReference>
<keyword evidence="3" id="KW-0408">Iron</keyword>
<dbReference type="SUPFAM" id="SSF55856">
    <property type="entry name" value="Cytochrome b5-like heme/steroid binding domain"/>
    <property type="match status" value="1"/>
</dbReference>
<dbReference type="GO" id="GO:0046872">
    <property type="term" value="F:metal ion binding"/>
    <property type="evidence" value="ECO:0007669"/>
    <property type="project" value="UniProtKB-KW"/>
</dbReference>
<gene>
    <name evidence="6" type="ORF">HDU87_004488</name>
</gene>
<feature type="transmembrane region" description="Helical" evidence="4">
    <location>
        <begin position="122"/>
        <end position="142"/>
    </location>
</feature>
<dbReference type="PIRSF" id="PIRSF015921">
    <property type="entry name" value="FA_sphinglp_des"/>
    <property type="match status" value="1"/>
</dbReference>
<feature type="transmembrane region" description="Helical" evidence="4">
    <location>
        <begin position="291"/>
        <end position="311"/>
    </location>
</feature>
<dbReference type="CDD" id="cd03506">
    <property type="entry name" value="Delta6-FADS-like"/>
    <property type="match status" value="1"/>
</dbReference>
<dbReference type="Proteomes" id="UP001212152">
    <property type="component" value="Unassembled WGS sequence"/>
</dbReference>
<keyword evidence="2" id="KW-0479">Metal-binding</keyword>
<keyword evidence="4" id="KW-1133">Transmembrane helix</keyword>